<reference evidence="2 3" key="1">
    <citation type="submission" date="2016-11" db="EMBL/GenBank/DDBJ databases">
        <authorList>
            <person name="Jaros S."/>
            <person name="Januszkiewicz K."/>
            <person name="Wedrychowicz H."/>
        </authorList>
    </citation>
    <scope>NUCLEOTIDE SEQUENCE [LARGE SCALE GENOMIC DNA]</scope>
    <source>
        <strain evidence="2 3">DSM 44523</strain>
    </source>
</reference>
<keyword evidence="3" id="KW-1185">Reference proteome</keyword>
<organism evidence="2 3">
    <name type="scientific">Streptoalloteichus hindustanus</name>
    <dbReference type="NCBI Taxonomy" id="2017"/>
    <lineage>
        <taxon>Bacteria</taxon>
        <taxon>Bacillati</taxon>
        <taxon>Actinomycetota</taxon>
        <taxon>Actinomycetes</taxon>
        <taxon>Pseudonocardiales</taxon>
        <taxon>Pseudonocardiaceae</taxon>
        <taxon>Streptoalloteichus</taxon>
    </lineage>
</organism>
<proteinExistence type="predicted"/>
<evidence type="ECO:0000313" key="2">
    <source>
        <dbReference type="EMBL" id="SHG44008.1"/>
    </source>
</evidence>
<dbReference type="PANTHER" id="PTHR36151:SF3">
    <property type="entry name" value="ER-BOUND OXYGENASE MPAB_MPAB'_RUBBER OXYGENASE CATALYTIC DOMAIN-CONTAINING PROTEIN"/>
    <property type="match status" value="1"/>
</dbReference>
<dbReference type="InterPro" id="IPR018713">
    <property type="entry name" value="MPAB/Lcp_cat_dom"/>
</dbReference>
<evidence type="ECO:0000259" key="1">
    <source>
        <dbReference type="Pfam" id="PF09995"/>
    </source>
</evidence>
<dbReference type="PANTHER" id="PTHR36151">
    <property type="entry name" value="BLR2777 PROTEIN"/>
    <property type="match status" value="1"/>
</dbReference>
<dbReference type="RefSeq" id="WP_073487587.1">
    <property type="nucleotide sequence ID" value="NZ_FQVN01000009.1"/>
</dbReference>
<name>A0A1M5JU09_STRHI</name>
<protein>
    <submittedName>
        <fullName evidence="2">Uncharacterized conserved protein, DUF2236 family</fullName>
    </submittedName>
</protein>
<sequence>MRQGLATTEAVETGLFGPRSVTWQLHADPAMWLAGICSLYLQALHPLAVAGVVQNSNFRRDPFGRLFRTAAYVGAVTYGTTAEAQRAAARVRAVHRALRAVDPRTGQRFRIDQPELLLWVHCAEVYSFLTVVRRAGFRLTPAQADRYLAEQRRSAVLVGLRADEVPGSVAEFEDYFAGVRPTLRRTGDSEVIYDFLHQPPVPWWLVPPRAVAYQPIGHLAYSLLPGWALDLHGHQPFPRTVATVGLRAARAAGLAVPESVRWRVADNHLRDALDRLGRSAAPSRALLPA</sequence>
<evidence type="ECO:0000313" key="3">
    <source>
        <dbReference type="Proteomes" id="UP000184501"/>
    </source>
</evidence>
<dbReference type="AlphaFoldDB" id="A0A1M5JU09"/>
<dbReference type="EMBL" id="FQVN01000009">
    <property type="protein sequence ID" value="SHG44008.1"/>
    <property type="molecule type" value="Genomic_DNA"/>
</dbReference>
<accession>A0A1M5JU09</accession>
<feature type="domain" description="ER-bound oxygenase mpaB/mpaB'/Rubber oxygenase catalytic" evidence="1">
    <location>
        <begin position="23"/>
        <end position="249"/>
    </location>
</feature>
<dbReference type="GO" id="GO:0016491">
    <property type="term" value="F:oxidoreductase activity"/>
    <property type="evidence" value="ECO:0007669"/>
    <property type="project" value="InterPro"/>
</dbReference>
<dbReference type="Proteomes" id="UP000184501">
    <property type="component" value="Unassembled WGS sequence"/>
</dbReference>
<gene>
    <name evidence="2" type="ORF">SAMN05444320_10934</name>
</gene>
<dbReference type="Pfam" id="PF09995">
    <property type="entry name" value="MPAB_Lcp_cat"/>
    <property type="match status" value="1"/>
</dbReference>